<dbReference type="PRINTS" id="PR00505">
    <property type="entry name" value="D12N6MTFRASE"/>
</dbReference>
<evidence type="ECO:0000256" key="1">
    <source>
        <dbReference type="ARBA" id="ARBA00006594"/>
    </source>
</evidence>
<dbReference type="InterPro" id="IPR012327">
    <property type="entry name" value="MeTrfase_D12"/>
</dbReference>
<evidence type="ECO:0000256" key="6">
    <source>
        <dbReference type="ARBA" id="ARBA00047942"/>
    </source>
</evidence>
<dbReference type="InterPro" id="IPR029063">
    <property type="entry name" value="SAM-dependent_MTases_sf"/>
</dbReference>
<dbReference type="GO" id="GO:1904047">
    <property type="term" value="F:S-adenosyl-L-methionine binding"/>
    <property type="evidence" value="ECO:0007669"/>
    <property type="project" value="TreeGrafter"/>
</dbReference>
<dbReference type="Gene3D" id="1.10.1020.10">
    <property type="entry name" value="Adenine-specific Methyltransferase, Domain 2"/>
    <property type="match status" value="1"/>
</dbReference>
<dbReference type="EC" id="2.1.1.72" evidence="2 8"/>
<dbReference type="PANTHER" id="PTHR30481:SF3">
    <property type="entry name" value="DNA ADENINE METHYLASE"/>
    <property type="match status" value="1"/>
</dbReference>
<evidence type="ECO:0000256" key="2">
    <source>
        <dbReference type="ARBA" id="ARBA00011900"/>
    </source>
</evidence>
<evidence type="ECO:0000313" key="10">
    <source>
        <dbReference type="Proteomes" id="UP000462865"/>
    </source>
</evidence>
<dbReference type="EMBL" id="WKZA01000024">
    <property type="protein sequence ID" value="MSA94819.1"/>
    <property type="molecule type" value="Genomic_DNA"/>
</dbReference>
<gene>
    <name evidence="9" type="ORF">GKG38_07055</name>
</gene>
<dbReference type="AlphaFoldDB" id="A0A7K0I9T3"/>
<comment type="caution">
    <text evidence="9">The sequence shown here is derived from an EMBL/GenBank/DDBJ whole genome shotgun (WGS) entry which is preliminary data.</text>
</comment>
<feature type="binding site" evidence="7">
    <location>
        <position position="11"/>
    </location>
    <ligand>
        <name>S-adenosyl-L-methionine</name>
        <dbReference type="ChEBI" id="CHEBI:59789"/>
    </ligand>
</feature>
<evidence type="ECO:0000256" key="8">
    <source>
        <dbReference type="RuleBase" id="RU361257"/>
    </source>
</evidence>
<proteinExistence type="inferred from homology"/>
<dbReference type="GO" id="GO:0009307">
    <property type="term" value="P:DNA restriction-modification system"/>
    <property type="evidence" value="ECO:0007669"/>
    <property type="project" value="InterPro"/>
</dbReference>
<dbReference type="SUPFAM" id="SSF53335">
    <property type="entry name" value="S-adenosyl-L-methionine-dependent methyltransferases"/>
    <property type="match status" value="1"/>
</dbReference>
<evidence type="ECO:0000256" key="5">
    <source>
        <dbReference type="ARBA" id="ARBA00022691"/>
    </source>
</evidence>
<dbReference type="PROSITE" id="PS00092">
    <property type="entry name" value="N6_MTASE"/>
    <property type="match status" value="1"/>
</dbReference>
<dbReference type="GO" id="GO:0009007">
    <property type="term" value="F:site-specific DNA-methyltransferase (adenine-specific) activity"/>
    <property type="evidence" value="ECO:0007669"/>
    <property type="project" value="UniProtKB-UniRule"/>
</dbReference>
<evidence type="ECO:0000256" key="7">
    <source>
        <dbReference type="PIRSR" id="PIRSR000398-1"/>
    </source>
</evidence>
<evidence type="ECO:0000256" key="4">
    <source>
        <dbReference type="ARBA" id="ARBA00022679"/>
    </source>
</evidence>
<evidence type="ECO:0000256" key="3">
    <source>
        <dbReference type="ARBA" id="ARBA00022603"/>
    </source>
</evidence>
<comment type="similarity">
    <text evidence="1 8">Belongs to the N(4)/N(6)-methyltransferase family.</text>
</comment>
<dbReference type="PIRSF" id="PIRSF000398">
    <property type="entry name" value="M_m6A_EcoRV"/>
    <property type="match status" value="1"/>
</dbReference>
<dbReference type="GO" id="GO:0032259">
    <property type="term" value="P:methylation"/>
    <property type="evidence" value="ECO:0007669"/>
    <property type="project" value="UniProtKB-KW"/>
</dbReference>
<accession>A0A7K0I9T3</accession>
<protein>
    <recommendedName>
        <fullName evidence="2 8">Site-specific DNA-methyltransferase (adenine-specific)</fullName>
        <ecNumber evidence="2 8">2.1.1.72</ecNumber>
    </recommendedName>
</protein>
<dbReference type="Pfam" id="PF02086">
    <property type="entry name" value="MethyltransfD12"/>
    <property type="match status" value="1"/>
</dbReference>
<keyword evidence="4 8" id="KW-0808">Transferase</keyword>
<reference evidence="9 10" key="1">
    <citation type="journal article" date="2019" name="Nat. Med.">
        <title>A library of human gut bacterial isolates paired with longitudinal multiomics data enables mechanistic microbiome research.</title>
        <authorList>
            <person name="Poyet M."/>
            <person name="Groussin M."/>
            <person name="Gibbons S.M."/>
            <person name="Avila-Pacheco J."/>
            <person name="Jiang X."/>
            <person name="Kearney S.M."/>
            <person name="Perrotta A.R."/>
            <person name="Berdy B."/>
            <person name="Zhao S."/>
            <person name="Lieberman T.D."/>
            <person name="Swanson P.K."/>
            <person name="Smith M."/>
            <person name="Roesemann S."/>
            <person name="Alexander J.E."/>
            <person name="Rich S.A."/>
            <person name="Livny J."/>
            <person name="Vlamakis H."/>
            <person name="Clish C."/>
            <person name="Bullock K."/>
            <person name="Deik A."/>
            <person name="Scott J."/>
            <person name="Pierce K.A."/>
            <person name="Xavier R.J."/>
            <person name="Alm E.J."/>
        </authorList>
    </citation>
    <scope>NUCLEOTIDE SEQUENCE [LARGE SCALE GENOMIC DNA]</scope>
    <source>
        <strain evidence="9 10">BIOML-A1</strain>
    </source>
</reference>
<organism evidence="9 10">
    <name type="scientific">Gordonibacter urolithinfaciens</name>
    <dbReference type="NCBI Taxonomy" id="1335613"/>
    <lineage>
        <taxon>Bacteria</taxon>
        <taxon>Bacillati</taxon>
        <taxon>Actinomycetota</taxon>
        <taxon>Coriobacteriia</taxon>
        <taxon>Eggerthellales</taxon>
        <taxon>Eggerthellaceae</taxon>
        <taxon>Gordonibacter</taxon>
    </lineage>
</organism>
<feature type="binding site" evidence="7">
    <location>
        <position position="175"/>
    </location>
    <ligand>
        <name>S-adenosyl-L-methionine</name>
        <dbReference type="ChEBI" id="CHEBI:59789"/>
    </ligand>
</feature>
<name>A0A7K0I9T3_9ACTN</name>
<feature type="binding site" evidence="7">
    <location>
        <position position="52"/>
    </location>
    <ligand>
        <name>S-adenosyl-L-methionine</name>
        <dbReference type="ChEBI" id="CHEBI:59789"/>
    </ligand>
</feature>
<comment type="catalytic activity">
    <reaction evidence="6 8">
        <text>a 2'-deoxyadenosine in DNA + S-adenosyl-L-methionine = an N(6)-methyl-2'-deoxyadenosine in DNA + S-adenosyl-L-homocysteine + H(+)</text>
        <dbReference type="Rhea" id="RHEA:15197"/>
        <dbReference type="Rhea" id="RHEA-COMP:12418"/>
        <dbReference type="Rhea" id="RHEA-COMP:12419"/>
        <dbReference type="ChEBI" id="CHEBI:15378"/>
        <dbReference type="ChEBI" id="CHEBI:57856"/>
        <dbReference type="ChEBI" id="CHEBI:59789"/>
        <dbReference type="ChEBI" id="CHEBI:90615"/>
        <dbReference type="ChEBI" id="CHEBI:90616"/>
        <dbReference type="EC" id="2.1.1.72"/>
    </reaction>
</comment>
<evidence type="ECO:0000313" key="9">
    <source>
        <dbReference type="EMBL" id="MSA94819.1"/>
    </source>
</evidence>
<sequence>MKPFLNWAGGKRWLVNDYPDHIPTNTARHIEPFVGSGAVFFYCSPQTALIADSNANLVEAYQAIKDNPKAVHNHLKIHDAKHCRDYYYLIRSQEYDDPFERAARFIYLNRTCFNGLYRVNKNGGFNVPIGTKKHVLQNDDSFSDWSEALCNAEIVAQDFEKTIDSAKKGEFIYADPPYTVQHNNNGFVKYNETMFSWEDQKRLSVLLKRAAERGVKILASNADHPSIWELYSSEIWSIQRVDRFSGIASSSTRRKIISEILISNSK</sequence>
<dbReference type="NCBIfam" id="TIGR00571">
    <property type="entry name" value="dam"/>
    <property type="match status" value="1"/>
</dbReference>
<dbReference type="GO" id="GO:0006298">
    <property type="term" value="P:mismatch repair"/>
    <property type="evidence" value="ECO:0007669"/>
    <property type="project" value="TreeGrafter"/>
</dbReference>
<keyword evidence="5 8" id="KW-0949">S-adenosyl-L-methionine</keyword>
<dbReference type="InterPro" id="IPR023095">
    <property type="entry name" value="Ade_MeTrfase_dom_2"/>
</dbReference>
<feature type="binding site" evidence="7">
    <location>
        <position position="7"/>
    </location>
    <ligand>
        <name>S-adenosyl-L-methionine</name>
        <dbReference type="ChEBI" id="CHEBI:59789"/>
    </ligand>
</feature>
<dbReference type="Proteomes" id="UP000462865">
    <property type="component" value="Unassembled WGS sequence"/>
</dbReference>
<dbReference type="PANTHER" id="PTHR30481">
    <property type="entry name" value="DNA ADENINE METHYLASE"/>
    <property type="match status" value="1"/>
</dbReference>
<dbReference type="InterPro" id="IPR012263">
    <property type="entry name" value="M_m6A_EcoRV"/>
</dbReference>
<dbReference type="RefSeq" id="WP_154249345.1">
    <property type="nucleotide sequence ID" value="NZ_WKZA01000024.1"/>
</dbReference>
<keyword evidence="3 8" id="KW-0489">Methyltransferase</keyword>
<dbReference type="InterPro" id="IPR002052">
    <property type="entry name" value="DNA_methylase_N6_adenine_CS"/>
</dbReference>
<dbReference type="Gene3D" id="3.40.50.150">
    <property type="entry name" value="Vaccinia Virus protein VP39"/>
    <property type="match status" value="1"/>
</dbReference>
<dbReference type="GO" id="GO:0043565">
    <property type="term" value="F:sequence-specific DNA binding"/>
    <property type="evidence" value="ECO:0007669"/>
    <property type="project" value="TreeGrafter"/>
</dbReference>